<keyword evidence="1" id="KW-0812">Transmembrane</keyword>
<keyword evidence="1" id="KW-0472">Membrane</keyword>
<keyword evidence="1" id="KW-1133">Transmembrane helix</keyword>
<dbReference type="EMBL" id="CP090895">
    <property type="protein sequence ID" value="ULT91337.1"/>
    <property type="molecule type" value="Genomic_DNA"/>
</dbReference>
<sequence>MSSLILNSTPPTPSEEDVIAQEPLGYITSDYAQMLIYGIFVLIGLPVNISTLIYMLKRYRHAKSFLLLLHINLNISDILFLASTCPV</sequence>
<name>A0AAE9D1L5_CAEBR</name>
<gene>
    <name evidence="2" type="ORF">L3Y34_009137</name>
</gene>
<accession>A0AAE9D1L5</accession>
<proteinExistence type="predicted"/>
<dbReference type="Proteomes" id="UP000827892">
    <property type="component" value="Chromosome V"/>
</dbReference>
<evidence type="ECO:0000313" key="2">
    <source>
        <dbReference type="EMBL" id="ULT91337.1"/>
    </source>
</evidence>
<protein>
    <recommendedName>
        <fullName evidence="4">G-protein coupled receptors family 1 profile domain-containing protein</fullName>
    </recommendedName>
</protein>
<feature type="transmembrane region" description="Helical" evidence="1">
    <location>
        <begin position="34"/>
        <end position="56"/>
    </location>
</feature>
<organism evidence="2 3">
    <name type="scientific">Caenorhabditis briggsae</name>
    <dbReference type="NCBI Taxonomy" id="6238"/>
    <lineage>
        <taxon>Eukaryota</taxon>
        <taxon>Metazoa</taxon>
        <taxon>Ecdysozoa</taxon>
        <taxon>Nematoda</taxon>
        <taxon>Chromadorea</taxon>
        <taxon>Rhabditida</taxon>
        <taxon>Rhabditina</taxon>
        <taxon>Rhabditomorpha</taxon>
        <taxon>Rhabditoidea</taxon>
        <taxon>Rhabditidae</taxon>
        <taxon>Peloderinae</taxon>
        <taxon>Caenorhabditis</taxon>
    </lineage>
</organism>
<reference evidence="2 3" key="1">
    <citation type="submission" date="2022-02" db="EMBL/GenBank/DDBJ databases">
        <title>Chromosome-level reference genomes for two strains of Caenorhabditis briggsae: an improved platform for comparative genomics.</title>
        <authorList>
            <person name="Stevens L."/>
            <person name="Andersen E.C."/>
        </authorList>
    </citation>
    <scope>NUCLEOTIDE SEQUENCE [LARGE SCALE GENOMIC DNA]</scope>
    <source>
        <strain evidence="2">QX1410_ONT</strain>
        <tissue evidence="2">Whole-organism</tissue>
    </source>
</reference>
<dbReference type="SUPFAM" id="SSF81321">
    <property type="entry name" value="Family A G protein-coupled receptor-like"/>
    <property type="match status" value="1"/>
</dbReference>
<evidence type="ECO:0008006" key="4">
    <source>
        <dbReference type="Google" id="ProtNLM"/>
    </source>
</evidence>
<dbReference type="AlphaFoldDB" id="A0AAE9D1L5"/>
<evidence type="ECO:0000256" key="1">
    <source>
        <dbReference type="SAM" id="Phobius"/>
    </source>
</evidence>
<evidence type="ECO:0000313" key="3">
    <source>
        <dbReference type="Proteomes" id="UP000827892"/>
    </source>
</evidence>
<dbReference type="Gene3D" id="1.20.1070.10">
    <property type="entry name" value="Rhodopsin 7-helix transmembrane proteins"/>
    <property type="match status" value="1"/>
</dbReference>